<dbReference type="GO" id="GO:0005524">
    <property type="term" value="F:ATP binding"/>
    <property type="evidence" value="ECO:0007669"/>
    <property type="project" value="UniProtKB-KW"/>
</dbReference>
<evidence type="ECO:0000256" key="1">
    <source>
        <dbReference type="ARBA" id="ARBA00022741"/>
    </source>
</evidence>
<dbReference type="Pfam" id="PF00005">
    <property type="entry name" value="ABC_tran"/>
    <property type="match status" value="1"/>
</dbReference>
<dbReference type="EMBL" id="BJXW01000042">
    <property type="protein sequence ID" value="GEN32417.1"/>
    <property type="molecule type" value="Genomic_DNA"/>
</dbReference>
<protein>
    <submittedName>
        <fullName evidence="4">Putative ABC transporter ATP-binding protein YhcG</fullName>
    </submittedName>
</protein>
<reference evidence="4 5" key="1">
    <citation type="submission" date="2019-07" db="EMBL/GenBank/DDBJ databases">
        <title>Whole genome shotgun sequence of Cerasibacillus quisquiliarum NBRC 102429.</title>
        <authorList>
            <person name="Hosoyama A."/>
            <person name="Uohara A."/>
            <person name="Ohji S."/>
            <person name="Ichikawa N."/>
        </authorList>
    </citation>
    <scope>NUCLEOTIDE SEQUENCE [LARGE SCALE GENOMIC DNA]</scope>
    <source>
        <strain evidence="4 5">NBRC 102429</strain>
    </source>
</reference>
<dbReference type="AlphaFoldDB" id="A0A511V0H8"/>
<keyword evidence="5" id="KW-1185">Reference proteome</keyword>
<dbReference type="InterPro" id="IPR027417">
    <property type="entry name" value="P-loop_NTPase"/>
</dbReference>
<keyword evidence="1" id="KW-0547">Nucleotide-binding</keyword>
<proteinExistence type="predicted"/>
<dbReference type="GO" id="GO:0016887">
    <property type="term" value="F:ATP hydrolysis activity"/>
    <property type="evidence" value="ECO:0007669"/>
    <property type="project" value="InterPro"/>
</dbReference>
<keyword evidence="2 4" id="KW-0067">ATP-binding</keyword>
<dbReference type="Gene3D" id="3.40.50.300">
    <property type="entry name" value="P-loop containing nucleotide triphosphate hydrolases"/>
    <property type="match status" value="1"/>
</dbReference>
<comment type="caution">
    <text evidence="4">The sequence shown here is derived from an EMBL/GenBank/DDBJ whole genome shotgun (WGS) entry which is preliminary data.</text>
</comment>
<dbReference type="OrthoDB" id="9804819at2"/>
<dbReference type="SUPFAM" id="SSF52540">
    <property type="entry name" value="P-loop containing nucleoside triphosphate hydrolases"/>
    <property type="match status" value="1"/>
</dbReference>
<organism evidence="4 5">
    <name type="scientific">Cerasibacillus quisquiliarum</name>
    <dbReference type="NCBI Taxonomy" id="227865"/>
    <lineage>
        <taxon>Bacteria</taxon>
        <taxon>Bacillati</taxon>
        <taxon>Bacillota</taxon>
        <taxon>Bacilli</taxon>
        <taxon>Bacillales</taxon>
        <taxon>Bacillaceae</taxon>
        <taxon>Cerasibacillus</taxon>
    </lineage>
</organism>
<dbReference type="PANTHER" id="PTHR43158">
    <property type="entry name" value="SKFA PEPTIDE EXPORT ATP-BINDING PROTEIN SKFE"/>
    <property type="match status" value="1"/>
</dbReference>
<gene>
    <name evidence="4" type="primary">yhcG</name>
    <name evidence="4" type="ORF">CQU01_26550</name>
</gene>
<evidence type="ECO:0000313" key="5">
    <source>
        <dbReference type="Proteomes" id="UP000321491"/>
    </source>
</evidence>
<accession>A0A511V0H8</accession>
<dbReference type="CDD" id="cd03230">
    <property type="entry name" value="ABC_DR_subfamily_A"/>
    <property type="match status" value="1"/>
</dbReference>
<dbReference type="InterPro" id="IPR003439">
    <property type="entry name" value="ABC_transporter-like_ATP-bd"/>
</dbReference>
<name>A0A511V0H8_9BACI</name>
<dbReference type="SMART" id="SM00382">
    <property type="entry name" value="AAA"/>
    <property type="match status" value="1"/>
</dbReference>
<feature type="domain" description="ABC transporter" evidence="3">
    <location>
        <begin position="2"/>
        <end position="225"/>
    </location>
</feature>
<dbReference type="InterPro" id="IPR003593">
    <property type="entry name" value="AAA+_ATPase"/>
</dbReference>
<evidence type="ECO:0000259" key="3">
    <source>
        <dbReference type="PROSITE" id="PS50893"/>
    </source>
</evidence>
<evidence type="ECO:0000313" key="4">
    <source>
        <dbReference type="EMBL" id="GEN32417.1"/>
    </source>
</evidence>
<sequence length="228" mass="26477">MIQVNQVSKSFLTRKALSDCRVTFEQGKITGVIGENGSGKTTLLKIISGLLKPTKGTVLIDGEHVTRRICQRVAFLHDQDYFYWYFTIGELIRYYDAIYDDFNKEKAETLLLFMNLRDGQKINYLSKGNLTRLKMVVTLARDVPYIILDEPFLGLDPMVRKSMIQSMLRYIDLSKQTLIMSTHEISEVDLILDDVILMKKGRVIAHESIENIREYEQKDVVSWMEDMY</sequence>
<evidence type="ECO:0000256" key="2">
    <source>
        <dbReference type="ARBA" id="ARBA00022840"/>
    </source>
</evidence>
<dbReference type="InterPro" id="IPR017871">
    <property type="entry name" value="ABC_transporter-like_CS"/>
</dbReference>
<dbReference type="PROSITE" id="PS50893">
    <property type="entry name" value="ABC_TRANSPORTER_2"/>
    <property type="match status" value="1"/>
</dbReference>
<dbReference type="Proteomes" id="UP000321491">
    <property type="component" value="Unassembled WGS sequence"/>
</dbReference>
<dbReference type="PANTHER" id="PTHR43158:SF1">
    <property type="entry name" value="ABC TRANSPORTER, ATP-BINDING PROTEIN"/>
    <property type="match status" value="1"/>
</dbReference>
<dbReference type="PROSITE" id="PS00211">
    <property type="entry name" value="ABC_TRANSPORTER_1"/>
    <property type="match status" value="1"/>
</dbReference>